<evidence type="ECO:0000313" key="2">
    <source>
        <dbReference type="Proteomes" id="UP000314294"/>
    </source>
</evidence>
<protein>
    <submittedName>
        <fullName evidence="1">Uncharacterized protein</fullName>
    </submittedName>
</protein>
<dbReference type="Proteomes" id="UP000314294">
    <property type="component" value="Unassembled WGS sequence"/>
</dbReference>
<evidence type="ECO:0000313" key="1">
    <source>
        <dbReference type="EMBL" id="TNN37759.1"/>
    </source>
</evidence>
<comment type="caution">
    <text evidence="1">The sequence shown here is derived from an EMBL/GenBank/DDBJ whole genome shotgun (WGS) entry which is preliminary data.</text>
</comment>
<accession>A0A4Z2F991</accession>
<dbReference type="AlphaFoldDB" id="A0A4Z2F991"/>
<dbReference type="EMBL" id="SRLO01001445">
    <property type="protein sequence ID" value="TNN37759.1"/>
    <property type="molecule type" value="Genomic_DNA"/>
</dbReference>
<name>A0A4Z2F991_9TELE</name>
<proteinExistence type="predicted"/>
<organism evidence="1 2">
    <name type="scientific">Liparis tanakae</name>
    <name type="common">Tanaka's snailfish</name>
    <dbReference type="NCBI Taxonomy" id="230148"/>
    <lineage>
        <taxon>Eukaryota</taxon>
        <taxon>Metazoa</taxon>
        <taxon>Chordata</taxon>
        <taxon>Craniata</taxon>
        <taxon>Vertebrata</taxon>
        <taxon>Euteleostomi</taxon>
        <taxon>Actinopterygii</taxon>
        <taxon>Neopterygii</taxon>
        <taxon>Teleostei</taxon>
        <taxon>Neoteleostei</taxon>
        <taxon>Acanthomorphata</taxon>
        <taxon>Eupercaria</taxon>
        <taxon>Perciformes</taxon>
        <taxon>Cottioidei</taxon>
        <taxon>Cottales</taxon>
        <taxon>Liparidae</taxon>
        <taxon>Liparis</taxon>
    </lineage>
</organism>
<reference evidence="1 2" key="1">
    <citation type="submission" date="2019-03" db="EMBL/GenBank/DDBJ databases">
        <title>First draft genome of Liparis tanakae, snailfish: a comprehensive survey of snailfish specific genes.</title>
        <authorList>
            <person name="Kim W."/>
            <person name="Song I."/>
            <person name="Jeong J.-H."/>
            <person name="Kim D."/>
            <person name="Kim S."/>
            <person name="Ryu S."/>
            <person name="Song J.Y."/>
            <person name="Lee S.K."/>
        </authorList>
    </citation>
    <scope>NUCLEOTIDE SEQUENCE [LARGE SCALE GENOMIC DNA]</scope>
    <source>
        <tissue evidence="1">Muscle</tissue>
    </source>
</reference>
<sequence>MITPTRIQQLWSALQKQHRGPSGFQPEVQKTFRSNGRRRPQGVKRSHGTLGLLAAPGHGGNIRLQNSNGPVTPAVIGGSC</sequence>
<keyword evidence="2" id="KW-1185">Reference proteome</keyword>
<gene>
    <name evidence="1" type="ORF">EYF80_052070</name>
</gene>